<feature type="compositionally biased region" description="Polar residues" evidence="3">
    <location>
        <begin position="118"/>
        <end position="127"/>
    </location>
</feature>
<evidence type="ECO:0000313" key="5">
    <source>
        <dbReference type="EMBL" id="KAA8534471.1"/>
    </source>
</evidence>
<dbReference type="InterPro" id="IPR004088">
    <property type="entry name" value="KH_dom_type_1"/>
</dbReference>
<dbReference type="InterPro" id="IPR004087">
    <property type="entry name" value="KH_dom"/>
</dbReference>
<evidence type="ECO:0000256" key="2">
    <source>
        <dbReference type="PROSITE-ProRule" id="PRU00117"/>
    </source>
</evidence>
<feature type="region of interest" description="Disordered" evidence="3">
    <location>
        <begin position="100"/>
        <end position="127"/>
    </location>
</feature>
<feature type="domain" description="K Homology" evidence="4">
    <location>
        <begin position="288"/>
        <end position="361"/>
    </location>
</feature>
<dbReference type="SUPFAM" id="SSF54791">
    <property type="entry name" value="Eukaryotic type KH-domain (KH-domain type I)"/>
    <property type="match status" value="2"/>
</dbReference>
<protein>
    <recommendedName>
        <fullName evidence="4">K Homology domain-containing protein</fullName>
    </recommendedName>
</protein>
<keyword evidence="2" id="KW-0694">RNA-binding</keyword>
<keyword evidence="1" id="KW-0677">Repeat</keyword>
<dbReference type="GO" id="GO:0003723">
    <property type="term" value="F:RNA binding"/>
    <property type="evidence" value="ECO:0007669"/>
    <property type="project" value="UniProtKB-UniRule"/>
</dbReference>
<name>A0A5J5AZQ7_9ASTE</name>
<dbReference type="PANTHER" id="PTHR10288">
    <property type="entry name" value="KH DOMAIN CONTAINING RNA BINDING PROTEIN"/>
    <property type="match status" value="1"/>
</dbReference>
<dbReference type="AlphaFoldDB" id="A0A5J5AZQ7"/>
<keyword evidence="6" id="KW-1185">Reference proteome</keyword>
<dbReference type="Proteomes" id="UP000325577">
    <property type="component" value="Linkage Group LG18"/>
</dbReference>
<reference evidence="5 6" key="1">
    <citation type="submission" date="2019-09" db="EMBL/GenBank/DDBJ databases">
        <title>A chromosome-level genome assembly of the Chinese tupelo Nyssa sinensis.</title>
        <authorList>
            <person name="Yang X."/>
            <person name="Kang M."/>
            <person name="Yang Y."/>
            <person name="Xiong H."/>
            <person name="Wang M."/>
            <person name="Zhang Z."/>
            <person name="Wang Z."/>
            <person name="Wu H."/>
            <person name="Ma T."/>
            <person name="Liu J."/>
            <person name="Xi Z."/>
        </authorList>
    </citation>
    <scope>NUCLEOTIDE SEQUENCE [LARGE SCALE GENOMIC DNA]</scope>
    <source>
        <strain evidence="5">J267</strain>
        <tissue evidence="5">Leaf</tissue>
    </source>
</reference>
<dbReference type="SMART" id="SM00322">
    <property type="entry name" value="KH"/>
    <property type="match status" value="1"/>
</dbReference>
<proteinExistence type="predicted"/>
<evidence type="ECO:0000256" key="3">
    <source>
        <dbReference type="SAM" id="MobiDB-lite"/>
    </source>
</evidence>
<dbReference type="OrthoDB" id="441329at2759"/>
<gene>
    <name evidence="5" type="ORF">F0562_031988</name>
</gene>
<evidence type="ECO:0000259" key="4">
    <source>
        <dbReference type="SMART" id="SM00322"/>
    </source>
</evidence>
<accession>A0A5J5AZQ7</accession>
<evidence type="ECO:0000256" key="1">
    <source>
        <dbReference type="ARBA" id="ARBA00022737"/>
    </source>
</evidence>
<dbReference type="Pfam" id="PF00013">
    <property type="entry name" value="KH_1"/>
    <property type="match status" value="1"/>
</dbReference>
<organism evidence="5 6">
    <name type="scientific">Nyssa sinensis</name>
    <dbReference type="NCBI Taxonomy" id="561372"/>
    <lineage>
        <taxon>Eukaryota</taxon>
        <taxon>Viridiplantae</taxon>
        <taxon>Streptophyta</taxon>
        <taxon>Embryophyta</taxon>
        <taxon>Tracheophyta</taxon>
        <taxon>Spermatophyta</taxon>
        <taxon>Magnoliopsida</taxon>
        <taxon>eudicotyledons</taxon>
        <taxon>Gunneridae</taxon>
        <taxon>Pentapetalae</taxon>
        <taxon>asterids</taxon>
        <taxon>Cornales</taxon>
        <taxon>Nyssaceae</taxon>
        <taxon>Nyssa</taxon>
    </lineage>
</organism>
<dbReference type="InterPro" id="IPR036612">
    <property type="entry name" value="KH_dom_type_1_sf"/>
</dbReference>
<dbReference type="EMBL" id="CM018041">
    <property type="protein sequence ID" value="KAA8534471.1"/>
    <property type="molecule type" value="Genomic_DNA"/>
</dbReference>
<dbReference type="Gene3D" id="3.30.1370.10">
    <property type="entry name" value="K Homology domain, type 1"/>
    <property type="match status" value="2"/>
</dbReference>
<evidence type="ECO:0000313" key="6">
    <source>
        <dbReference type="Proteomes" id="UP000325577"/>
    </source>
</evidence>
<sequence>MKQVESAHYQKRPNTGRFELAQAVKASSGKVWSGPLPITLEAQRGGDEKRWRRVAQRTSQRDERAQYFRWPNSGRTDLNHDLKVSPGTAWTGPLPTPFAAQRGGEVKRWNQPAHGTRRTGSGSNRAVQSQAFVARSAKGKEKAQVDAQAGVGCRGQKKEREMWATCPGFGLEFATDTNGKAVRKHSWNMLWDFDRISKQKSFIEDSQAGIKISPQDNNFLGLNDRLVTLTGTLEELMRAIELILLKLAEDPHYAQSFSVPFSYAAAYNAMNFGHNGAGGKFQNNKEDWSNSVTIGVADEHIGIVVGRGGRNLMEISQVSGARVKVSDRGDFMSGTSDRKVTITGSQRALRVAEAMISHKVASASER</sequence>
<dbReference type="PROSITE" id="PS50084">
    <property type="entry name" value="KH_TYPE_1"/>
    <property type="match status" value="1"/>
</dbReference>